<accession>A0A967B7V9</accession>
<dbReference type="AlphaFoldDB" id="A0A967B7V9"/>
<evidence type="ECO:0000256" key="3">
    <source>
        <dbReference type="PROSITE-ProRule" id="PRU00339"/>
    </source>
</evidence>
<dbReference type="GO" id="GO:0046813">
    <property type="term" value="P:receptor-mediated virion attachment to host cell"/>
    <property type="evidence" value="ECO:0007669"/>
    <property type="project" value="TreeGrafter"/>
</dbReference>
<evidence type="ECO:0000256" key="1">
    <source>
        <dbReference type="ARBA" id="ARBA00022737"/>
    </source>
</evidence>
<evidence type="ECO:0000256" key="2">
    <source>
        <dbReference type="ARBA" id="ARBA00022803"/>
    </source>
</evidence>
<dbReference type="Pfam" id="PF13432">
    <property type="entry name" value="TPR_16"/>
    <property type="match status" value="2"/>
</dbReference>
<dbReference type="SUPFAM" id="SSF48452">
    <property type="entry name" value="TPR-like"/>
    <property type="match status" value="3"/>
</dbReference>
<feature type="repeat" description="TPR" evidence="3">
    <location>
        <begin position="531"/>
        <end position="564"/>
    </location>
</feature>
<evidence type="ECO:0000313" key="6">
    <source>
        <dbReference type="Proteomes" id="UP000597459"/>
    </source>
</evidence>
<proteinExistence type="predicted"/>
<keyword evidence="1" id="KW-0677">Repeat</keyword>
<gene>
    <name evidence="5" type="ORF">GOB87_11030</name>
</gene>
<name>A0A967B7V9_9PROT</name>
<feature type="signal peptide" evidence="4">
    <location>
        <begin position="1"/>
        <end position="22"/>
    </location>
</feature>
<evidence type="ECO:0000256" key="4">
    <source>
        <dbReference type="SAM" id="SignalP"/>
    </source>
</evidence>
<dbReference type="PANTHER" id="PTHR44858:SF1">
    <property type="entry name" value="UDP-N-ACETYLGLUCOSAMINE--PEPTIDE N-ACETYLGLUCOSAMINYLTRANSFERASE SPINDLY-RELATED"/>
    <property type="match status" value="1"/>
</dbReference>
<dbReference type="InterPro" id="IPR019734">
    <property type="entry name" value="TPR_rpt"/>
</dbReference>
<sequence>MPSRPVLPVLLLASLLSSTALAAGHAAPTTTGKTATTTHLPEVPFPVDAPAFLTGLLAARADDYTTAARAYTDALKTDPNNTELLRQAFSQAALAGSPEAVDLARRTARLPGGRTIITAFVLGNDAVLHERWQDAAEAYRSVPADALTRILAPLLQAWCLTGEKKYDDALRLLTSPPSTSSPASPFYLGHAGLIASLAGKSQLAGQFYERANTLLQGGDLLLVRARANWLWQSGHQTEARDLMRNAIRRDPVLSLAEPEMQATLDTAPVASAKDGVAHAYILVAYILRQQALHASDTNGMQQMNIASAMMLRMALTLDPSLAVARLMLSEIEDSMDHPDVAIATLRVVPPTDPLARVARFRLALLEDRAGDRNDARTILEGLAHDAPDLVLPIRALGTLLFETKDYTGAITAFDKAIANARASHALDWSLLFERAAAYERTGNWPKAEADIQEARKMVPDEPIVLNFLGYGWVQRGQHLKDATQLLEHALELDPEDAAIRDSLGWAFIRSGDLKRGTDLLEHAAEETPLDPEVNYHLGVAYWNLGRHTEAIDQWNVALGLKPEPDDLARINTALDFAKTAGPEAKLSIQDVPTTP</sequence>
<comment type="caution">
    <text evidence="5">The sequence shown here is derived from an EMBL/GenBank/DDBJ whole genome shotgun (WGS) entry which is preliminary data.</text>
</comment>
<organism evidence="5 6">
    <name type="scientific">Acetobacter estunensis</name>
    <dbReference type="NCBI Taxonomy" id="104097"/>
    <lineage>
        <taxon>Bacteria</taxon>
        <taxon>Pseudomonadati</taxon>
        <taxon>Pseudomonadota</taxon>
        <taxon>Alphaproteobacteria</taxon>
        <taxon>Acetobacterales</taxon>
        <taxon>Acetobacteraceae</taxon>
        <taxon>Acetobacter</taxon>
    </lineage>
</organism>
<dbReference type="GO" id="GO:0009279">
    <property type="term" value="C:cell outer membrane"/>
    <property type="evidence" value="ECO:0007669"/>
    <property type="project" value="TreeGrafter"/>
</dbReference>
<dbReference type="Pfam" id="PF13174">
    <property type="entry name" value="TPR_6"/>
    <property type="match status" value="1"/>
</dbReference>
<dbReference type="InterPro" id="IPR050498">
    <property type="entry name" value="Ycf3"/>
</dbReference>
<feature type="repeat" description="TPR" evidence="3">
    <location>
        <begin position="48"/>
        <end position="81"/>
    </location>
</feature>
<dbReference type="SMART" id="SM00028">
    <property type="entry name" value="TPR"/>
    <property type="match status" value="5"/>
</dbReference>
<dbReference type="InterPro" id="IPR011990">
    <property type="entry name" value="TPR-like_helical_dom_sf"/>
</dbReference>
<evidence type="ECO:0000313" key="5">
    <source>
        <dbReference type="EMBL" id="NHO54478.1"/>
    </source>
</evidence>
<feature type="chain" id="PRO_5037699244" evidence="4">
    <location>
        <begin position="23"/>
        <end position="595"/>
    </location>
</feature>
<dbReference type="EMBL" id="WOTH01000023">
    <property type="protein sequence ID" value="NHO54478.1"/>
    <property type="molecule type" value="Genomic_DNA"/>
</dbReference>
<dbReference type="RefSeq" id="WP_166316544.1">
    <property type="nucleotide sequence ID" value="NZ_WOTH01000023.1"/>
</dbReference>
<keyword evidence="6" id="KW-1185">Reference proteome</keyword>
<protein>
    <submittedName>
        <fullName evidence="5">Tetratricopeptide repeat protein</fullName>
    </submittedName>
</protein>
<dbReference type="Gene3D" id="1.25.40.10">
    <property type="entry name" value="Tetratricopeptide repeat domain"/>
    <property type="match status" value="2"/>
</dbReference>
<dbReference type="PROSITE" id="PS50005">
    <property type="entry name" value="TPR"/>
    <property type="match status" value="2"/>
</dbReference>
<keyword evidence="4" id="KW-0732">Signal</keyword>
<reference evidence="5" key="1">
    <citation type="submission" date="2019-11" db="EMBL/GenBank/DDBJ databases">
        <title>Description of new Acetobacter species.</title>
        <authorList>
            <person name="Cleenwerck I."/>
            <person name="Sombolestani A.S."/>
        </authorList>
    </citation>
    <scope>NUCLEOTIDE SEQUENCE</scope>
    <source>
        <strain evidence="5">LMG 1626</strain>
    </source>
</reference>
<dbReference type="Proteomes" id="UP000597459">
    <property type="component" value="Unassembled WGS sequence"/>
</dbReference>
<keyword evidence="2 3" id="KW-0802">TPR repeat</keyword>
<dbReference type="PANTHER" id="PTHR44858">
    <property type="entry name" value="TETRATRICOPEPTIDE REPEAT PROTEIN 6"/>
    <property type="match status" value="1"/>
</dbReference>